<dbReference type="InterPro" id="IPR018376">
    <property type="entry name" value="Enoyl-CoA_hyd/isom_CS"/>
</dbReference>
<dbReference type="GO" id="GO:0006635">
    <property type="term" value="P:fatty acid beta-oxidation"/>
    <property type="evidence" value="ECO:0007669"/>
    <property type="project" value="TreeGrafter"/>
</dbReference>
<dbReference type="Pfam" id="PF00378">
    <property type="entry name" value="ECH_1"/>
    <property type="match status" value="1"/>
</dbReference>
<dbReference type="SUPFAM" id="SSF52096">
    <property type="entry name" value="ClpP/crotonase"/>
    <property type="match status" value="1"/>
</dbReference>
<dbReference type="AlphaFoldDB" id="A0A5C2SBC8"/>
<evidence type="ECO:0000256" key="1">
    <source>
        <dbReference type="ARBA" id="ARBA00005254"/>
    </source>
</evidence>
<dbReference type="GO" id="GO:0004165">
    <property type="term" value="F:delta(3)-delta(2)-enoyl-CoA isomerase activity"/>
    <property type="evidence" value="ECO:0007669"/>
    <property type="project" value="TreeGrafter"/>
</dbReference>
<dbReference type="GO" id="GO:0005777">
    <property type="term" value="C:peroxisome"/>
    <property type="evidence" value="ECO:0007669"/>
    <property type="project" value="TreeGrafter"/>
</dbReference>
<evidence type="ECO:0000256" key="2">
    <source>
        <dbReference type="RuleBase" id="RU003707"/>
    </source>
</evidence>
<dbReference type="OrthoDB" id="1696280at2759"/>
<dbReference type="Gene3D" id="3.90.226.10">
    <property type="entry name" value="2-enoyl-CoA Hydratase, Chain A, domain 1"/>
    <property type="match status" value="1"/>
</dbReference>
<keyword evidence="4" id="KW-1185">Reference proteome</keyword>
<dbReference type="EMBL" id="ML122263">
    <property type="protein sequence ID" value="RPD61145.1"/>
    <property type="molecule type" value="Genomic_DNA"/>
</dbReference>
<comment type="similarity">
    <text evidence="1 2">Belongs to the enoyl-CoA hydratase/isomerase family.</text>
</comment>
<evidence type="ECO:0000313" key="3">
    <source>
        <dbReference type="EMBL" id="RPD61145.1"/>
    </source>
</evidence>
<protein>
    <submittedName>
        <fullName evidence="3">ClpP/crotonase</fullName>
    </submittedName>
</protein>
<dbReference type="CDD" id="cd06558">
    <property type="entry name" value="crotonase-like"/>
    <property type="match status" value="1"/>
</dbReference>
<dbReference type="InterPro" id="IPR029045">
    <property type="entry name" value="ClpP/crotonase-like_dom_sf"/>
</dbReference>
<dbReference type="Proteomes" id="UP000313359">
    <property type="component" value="Unassembled WGS sequence"/>
</dbReference>
<dbReference type="PANTHER" id="PTHR11941">
    <property type="entry name" value="ENOYL-COA HYDRATASE-RELATED"/>
    <property type="match status" value="1"/>
</dbReference>
<dbReference type="PROSITE" id="PS00166">
    <property type="entry name" value="ENOYL_COA_HYDRATASE"/>
    <property type="match status" value="1"/>
</dbReference>
<sequence length="275" mass="30250">MSYPVSFPSNNPLVTVTNPSSAIWVIEMHNGADNRLTDVFITQAMKPALDTVEGHWRENWRAGQAKKDENLCKGSLILVGNRKQDKFFSNGLDWAGATKDPSFKTNFFPIIFNPLMYRLLTFPIPIIAAVNGHSFAGGMALALACDYRVMTDGSKRNAWMCMNEIHFGAAIPISIMAVLKAKASDTTLRKIVLEGHRFTPKEALSLRLVDHIVDGNTEAILTAAQALAERVGPIAKSGAWGVNKRELYRDAIESLSRDVQHIDVLADDAAAKARL</sequence>
<proteinExistence type="inferred from homology"/>
<dbReference type="PANTHER" id="PTHR11941:SF75">
    <property type="entry name" value="ENOYL-COA HYDRATASE_ISOMERASE FAMILY PROTEIN"/>
    <property type="match status" value="1"/>
</dbReference>
<organism evidence="3 4">
    <name type="scientific">Lentinus tigrinus ALCF2SS1-6</name>
    <dbReference type="NCBI Taxonomy" id="1328759"/>
    <lineage>
        <taxon>Eukaryota</taxon>
        <taxon>Fungi</taxon>
        <taxon>Dikarya</taxon>
        <taxon>Basidiomycota</taxon>
        <taxon>Agaricomycotina</taxon>
        <taxon>Agaricomycetes</taxon>
        <taxon>Polyporales</taxon>
        <taxon>Polyporaceae</taxon>
        <taxon>Lentinus</taxon>
    </lineage>
</organism>
<accession>A0A5C2SBC8</accession>
<dbReference type="InterPro" id="IPR001753">
    <property type="entry name" value="Enoyl-CoA_hydra/iso"/>
</dbReference>
<reference evidence="3" key="1">
    <citation type="journal article" date="2018" name="Genome Biol. Evol.">
        <title>Genomics and development of Lentinus tigrinus, a white-rot wood-decaying mushroom with dimorphic fruiting bodies.</title>
        <authorList>
            <person name="Wu B."/>
            <person name="Xu Z."/>
            <person name="Knudson A."/>
            <person name="Carlson A."/>
            <person name="Chen N."/>
            <person name="Kovaka S."/>
            <person name="LaButti K."/>
            <person name="Lipzen A."/>
            <person name="Pennachio C."/>
            <person name="Riley R."/>
            <person name="Schakwitz W."/>
            <person name="Umezawa K."/>
            <person name="Ohm R.A."/>
            <person name="Grigoriev I.V."/>
            <person name="Nagy L.G."/>
            <person name="Gibbons J."/>
            <person name="Hibbett D."/>
        </authorList>
    </citation>
    <scope>NUCLEOTIDE SEQUENCE [LARGE SCALE GENOMIC DNA]</scope>
    <source>
        <strain evidence="3">ALCF2SS1-6</strain>
    </source>
</reference>
<gene>
    <name evidence="3" type="ORF">L227DRAFT_546808</name>
</gene>
<name>A0A5C2SBC8_9APHY</name>
<dbReference type="STRING" id="1328759.A0A5C2SBC8"/>
<evidence type="ECO:0000313" key="4">
    <source>
        <dbReference type="Proteomes" id="UP000313359"/>
    </source>
</evidence>